<dbReference type="InterPro" id="IPR009078">
    <property type="entry name" value="Ferritin-like_SF"/>
</dbReference>
<protein>
    <submittedName>
        <fullName evidence="1">Rubrerythrin</fullName>
    </submittedName>
</protein>
<evidence type="ECO:0000313" key="1">
    <source>
        <dbReference type="EMBL" id="CAB4133504.1"/>
    </source>
</evidence>
<proteinExistence type="predicted"/>
<sequence length="287" mass="34634">MIDELINQTSFDLSDPFDLRQDIFSPQFKKLNSYNDFLKEFYLEFLVWAYNGEVQTTIAYPLILENIRKNNYKHYFDGISEEETITLSNYFVDMVKEEQEHSLHFFNILKNMYGEELIQVKSDSPEKKLNLAESIEHNDFIKLLITYYTGECYLWTIFYKIYKQTHNENIRKVFKKLLVEEAQHNNKIYKLLKKISKNVQIDKTYFAEVCKSDRYFGLDFVKKKFVLADNNDKKTEKTLKLLYNNDWSRDFTTILTKKWYQLFEVLYPTISLEEFTKLIYQNNTINT</sequence>
<dbReference type="SUPFAM" id="SSF47240">
    <property type="entry name" value="Ferritin-like"/>
    <property type="match status" value="1"/>
</dbReference>
<accession>A0A6J5LFZ7</accession>
<name>A0A6J5LFZ7_9CAUD</name>
<dbReference type="EMBL" id="LR796274">
    <property type="protein sequence ID" value="CAB4133504.1"/>
    <property type="molecule type" value="Genomic_DNA"/>
</dbReference>
<dbReference type="InterPro" id="IPR012347">
    <property type="entry name" value="Ferritin-like"/>
</dbReference>
<reference evidence="1" key="1">
    <citation type="submission" date="2020-04" db="EMBL/GenBank/DDBJ databases">
        <authorList>
            <person name="Chiriac C."/>
            <person name="Salcher M."/>
            <person name="Ghai R."/>
            <person name="Kavagutti S V."/>
        </authorList>
    </citation>
    <scope>NUCLEOTIDE SEQUENCE</scope>
</reference>
<dbReference type="Gene3D" id="1.20.1260.10">
    <property type="match status" value="1"/>
</dbReference>
<gene>
    <name evidence="1" type="ORF">UFOVP257_226</name>
</gene>
<organism evidence="1">
    <name type="scientific">uncultured Caudovirales phage</name>
    <dbReference type="NCBI Taxonomy" id="2100421"/>
    <lineage>
        <taxon>Viruses</taxon>
        <taxon>Duplodnaviria</taxon>
        <taxon>Heunggongvirae</taxon>
        <taxon>Uroviricota</taxon>
        <taxon>Caudoviricetes</taxon>
        <taxon>Peduoviridae</taxon>
        <taxon>Maltschvirus</taxon>
        <taxon>Maltschvirus maltsch</taxon>
    </lineage>
</organism>